<evidence type="ECO:0008006" key="3">
    <source>
        <dbReference type="Google" id="ProtNLM"/>
    </source>
</evidence>
<dbReference type="SUPFAM" id="SSF56801">
    <property type="entry name" value="Acetyl-CoA synthetase-like"/>
    <property type="match status" value="1"/>
</dbReference>
<dbReference type="InterPro" id="IPR042099">
    <property type="entry name" value="ANL_N_sf"/>
</dbReference>
<evidence type="ECO:0000313" key="1">
    <source>
        <dbReference type="Ensembl" id="ENSECAP00000067606.1"/>
    </source>
</evidence>
<dbReference type="Proteomes" id="UP000002281">
    <property type="component" value="Chromosome 7"/>
</dbReference>
<dbReference type="Ensembl" id="ENSECAT00000083117.1">
    <property type="protein sequence ID" value="ENSECAP00000067606.1"/>
    <property type="gene ID" value="ENSECAG00000047643.1"/>
</dbReference>
<sequence>MRTEAQGLWTPSSPKILSPLEERAHGAEMKARGRRYWTSRRHGEVHLRQERNSFAGEAPLTVHDMVMGTAIRCTTQVALGCKHSNGWHLLTYMEYYEQRRRAANRLLLQLGLECFHGVGIIGLNSEEWVISSIGAIMAG</sequence>
<accession>A0A9L0RYC9</accession>
<keyword evidence="2" id="KW-1185">Reference proteome</keyword>
<evidence type="ECO:0000313" key="2">
    <source>
        <dbReference type="Proteomes" id="UP000002281"/>
    </source>
</evidence>
<reference evidence="1" key="3">
    <citation type="submission" date="2025-09" db="UniProtKB">
        <authorList>
            <consortium name="Ensembl"/>
        </authorList>
    </citation>
    <scope>IDENTIFICATION</scope>
    <source>
        <strain evidence="1">Thoroughbred</strain>
    </source>
</reference>
<reference evidence="1" key="2">
    <citation type="submission" date="2025-08" db="UniProtKB">
        <authorList>
            <consortium name="Ensembl"/>
        </authorList>
    </citation>
    <scope>IDENTIFICATION</scope>
    <source>
        <strain evidence="1">Thoroughbred</strain>
    </source>
</reference>
<dbReference type="GeneTree" id="ENSGT00940000164043"/>
<organism evidence="1 2">
    <name type="scientific">Equus caballus</name>
    <name type="common">Horse</name>
    <dbReference type="NCBI Taxonomy" id="9796"/>
    <lineage>
        <taxon>Eukaryota</taxon>
        <taxon>Metazoa</taxon>
        <taxon>Chordata</taxon>
        <taxon>Craniata</taxon>
        <taxon>Vertebrata</taxon>
        <taxon>Euteleostomi</taxon>
        <taxon>Mammalia</taxon>
        <taxon>Eutheria</taxon>
        <taxon>Laurasiatheria</taxon>
        <taxon>Perissodactyla</taxon>
        <taxon>Equidae</taxon>
        <taxon>Equus</taxon>
    </lineage>
</organism>
<dbReference type="Gene3D" id="3.40.50.12780">
    <property type="entry name" value="N-terminal domain of ligase-like"/>
    <property type="match status" value="1"/>
</dbReference>
<proteinExistence type="predicted"/>
<protein>
    <recommendedName>
        <fullName evidence="3">AMP-dependent synthetase/ligase domain-containing protein</fullName>
    </recommendedName>
</protein>
<name>A0A9L0RYC9_HORSE</name>
<reference evidence="1 2" key="1">
    <citation type="journal article" date="2009" name="Science">
        <title>Genome sequence, comparative analysis, and population genetics of the domestic horse.</title>
        <authorList>
            <consortium name="Broad Institute Genome Sequencing Platform"/>
            <consortium name="Broad Institute Whole Genome Assembly Team"/>
            <person name="Wade C.M."/>
            <person name="Giulotto E."/>
            <person name="Sigurdsson S."/>
            <person name="Zoli M."/>
            <person name="Gnerre S."/>
            <person name="Imsland F."/>
            <person name="Lear T.L."/>
            <person name="Adelson D.L."/>
            <person name="Bailey E."/>
            <person name="Bellone R.R."/>
            <person name="Bloecker H."/>
            <person name="Distl O."/>
            <person name="Edgar R.C."/>
            <person name="Garber M."/>
            <person name="Leeb T."/>
            <person name="Mauceli E."/>
            <person name="MacLeod J.N."/>
            <person name="Penedo M.C.T."/>
            <person name="Raison J.M."/>
            <person name="Sharpe T."/>
            <person name="Vogel J."/>
            <person name="Andersson L."/>
            <person name="Antczak D.F."/>
            <person name="Biagi T."/>
            <person name="Binns M.M."/>
            <person name="Chowdhary B.P."/>
            <person name="Coleman S.J."/>
            <person name="Della Valle G."/>
            <person name="Fryc S."/>
            <person name="Guerin G."/>
            <person name="Hasegawa T."/>
            <person name="Hill E.W."/>
            <person name="Jurka J."/>
            <person name="Kiialainen A."/>
            <person name="Lindgren G."/>
            <person name="Liu J."/>
            <person name="Magnani E."/>
            <person name="Mickelson J.R."/>
            <person name="Murray J."/>
            <person name="Nergadze S.G."/>
            <person name="Onofrio R."/>
            <person name="Pedroni S."/>
            <person name="Piras M.F."/>
            <person name="Raudsepp T."/>
            <person name="Rocchi M."/>
            <person name="Roeed K.H."/>
            <person name="Ryder O.A."/>
            <person name="Searle S."/>
            <person name="Skow L."/>
            <person name="Swinburne J.E."/>
            <person name="Syvaenen A.C."/>
            <person name="Tozaki T."/>
            <person name="Valberg S.J."/>
            <person name="Vaudin M."/>
            <person name="White J.R."/>
            <person name="Zody M.C."/>
            <person name="Lander E.S."/>
            <person name="Lindblad-Toh K."/>
        </authorList>
    </citation>
    <scope>NUCLEOTIDE SEQUENCE [LARGE SCALE GENOMIC DNA]</scope>
    <source>
        <strain evidence="1 2">Thoroughbred</strain>
    </source>
</reference>
<dbReference type="AlphaFoldDB" id="A0A9L0RYC9"/>